<evidence type="ECO:0000256" key="6">
    <source>
        <dbReference type="SAM" id="MobiDB-lite"/>
    </source>
</evidence>
<dbReference type="InterPro" id="IPR020807">
    <property type="entry name" value="PKS_DH"/>
</dbReference>
<sequence length="972" mass="101001">MIARKLARMADTAHALDVADTDPMAAHRGQRPDPARWGQRPVDHPLLGAAVELAGSDRVLLTGRLSPAAQPWLTDHSVHGSPLFPGSGFVELALRAGEDVGCGTLEELVVEAPLLLDEHGATRIQVSLGEPDAAGRRSVEVYAAADDGSGNEPLWRRHAGGVLSEAEPEPQPRPEAGTRTDAVAHADADAEVDAGTGAFGTAAWPPEGAEPVPLDGLYSRLGTGGYGYGPAFQGLRAVWRRGDETFAEVALPEDAPRDGRFRLHPVLLNSALHPEGWDERARLSFSWHDVRLHGDGGPDGATTLRVRLAPSGDGGVGLLAADRTGAPVATVGSLRTRPVRADVLLAAGDPVADVSYQVDWLPLASPGSSGVLEHVVAHESGRDCWAVLEEEPSGVSGAARSIGLCVDTYPDVAALADAVRAGAPAPGTVVVPCLPAKEPVSEAVRATAGRALAVVQDWLAADALSGTRLALVTQGAVSTRPDDDSSGDPAAAAAWGLVRSVNGEHPGRTVLLDVDSDLTSGFCPTEDAHALGVQLVAALASGEQQLALRRGVLRVPRLTPGAHASAPRACAGRELPVHLDPEGLALVTGGTGMMGAVFARHLVRAYGVRHLLLVSLDGRQAEVSAVLEDELTALGASVTFAACDLADRDALARLLGGLDRRLTAVVHTAGVLDDGPVTEQSPERLDTVLRPKVDAAVHLDELTRDLDPEIFLVCASVAGVFGGPGQANYGAANAALDAFAVQRRACGRPATSVAWGVWSPRRGMATQLTGGHWAKVTRAGVLPVSDRQGTAVFDAALAAPRADVVGVRLDLPAMRRRYRPVPPFFREVVRPPAGTGADGFGAHGSWGAELRTAPAEERERLLLDLVRRWAAGALGAEGPEEIAPDGDLLAAGLDSLGAVELRAALAEATGLRLPPTLVLDEPVPAGLAARLAERMPAPPPLPAPPPSPGPPAGGRLRAAFRRLRARRRPSGT</sequence>
<dbReference type="KEGG" id="sarm:DVA86_25215"/>
<dbReference type="CDD" id="cd08956">
    <property type="entry name" value="KR_3_FAS_SDR_x"/>
    <property type="match status" value="1"/>
</dbReference>
<dbReference type="GO" id="GO:0004312">
    <property type="term" value="F:fatty acid synthase activity"/>
    <property type="evidence" value="ECO:0007669"/>
    <property type="project" value="TreeGrafter"/>
</dbReference>
<gene>
    <name evidence="9" type="ORF">DVA86_25215</name>
</gene>
<dbReference type="Gene3D" id="1.10.1200.10">
    <property type="entry name" value="ACP-like"/>
    <property type="match status" value="1"/>
</dbReference>
<feature type="compositionally biased region" description="Basic residues" evidence="6">
    <location>
        <begin position="958"/>
        <end position="972"/>
    </location>
</feature>
<keyword evidence="3" id="KW-0808">Transferase</keyword>
<feature type="region of interest" description="Disordered" evidence="6">
    <location>
        <begin position="20"/>
        <end position="41"/>
    </location>
</feature>
<dbReference type="Pfam" id="PF21089">
    <property type="entry name" value="PKS_DH_N"/>
    <property type="match status" value="1"/>
</dbReference>
<keyword evidence="4" id="KW-0511">Multifunctional enzyme</keyword>
<protein>
    <submittedName>
        <fullName evidence="9">SDR family NAD(P)-dependent oxidoreductase</fullName>
    </submittedName>
</protein>
<dbReference type="Pfam" id="PF22953">
    <property type="entry name" value="SpnB_Rossmann"/>
    <property type="match status" value="1"/>
</dbReference>
<comment type="caution">
    <text evidence="5">Lacks conserved residue(s) required for the propagation of feature annotation.</text>
</comment>
<dbReference type="AlphaFoldDB" id="A0A345XUZ4"/>
<dbReference type="InterPro" id="IPR055123">
    <property type="entry name" value="SpnB-like_Rossmann"/>
</dbReference>
<dbReference type="InterPro" id="IPR050091">
    <property type="entry name" value="PKS_NRPS_Biosynth_Enz"/>
</dbReference>
<dbReference type="Pfam" id="PF08659">
    <property type="entry name" value="KR"/>
    <property type="match status" value="1"/>
</dbReference>
<dbReference type="SMART" id="SM00826">
    <property type="entry name" value="PKS_DH"/>
    <property type="match status" value="1"/>
</dbReference>
<dbReference type="InterPro" id="IPR006162">
    <property type="entry name" value="Ppantetheine_attach_site"/>
</dbReference>
<dbReference type="InterPro" id="IPR013968">
    <property type="entry name" value="PKS_KR"/>
</dbReference>
<feature type="compositionally biased region" description="Pro residues" evidence="6">
    <location>
        <begin position="936"/>
        <end position="951"/>
    </location>
</feature>
<dbReference type="SMART" id="SM00823">
    <property type="entry name" value="PKS_PP"/>
    <property type="match status" value="1"/>
</dbReference>
<dbReference type="InterPro" id="IPR049551">
    <property type="entry name" value="PKS_DH_C"/>
</dbReference>
<feature type="domain" description="Carrier" evidence="7">
    <location>
        <begin position="860"/>
        <end position="935"/>
    </location>
</feature>
<dbReference type="PROSITE" id="PS00012">
    <property type="entry name" value="PHOSPHOPANTETHEINE"/>
    <property type="match status" value="1"/>
</dbReference>
<evidence type="ECO:0000259" key="7">
    <source>
        <dbReference type="PROSITE" id="PS50075"/>
    </source>
</evidence>
<feature type="region of interest" description="Disordered" evidence="6">
    <location>
        <begin position="932"/>
        <end position="972"/>
    </location>
</feature>
<evidence type="ECO:0000256" key="4">
    <source>
        <dbReference type="ARBA" id="ARBA00023268"/>
    </source>
</evidence>
<dbReference type="InterPro" id="IPR049900">
    <property type="entry name" value="PKS_mFAS_DH"/>
</dbReference>
<dbReference type="Proteomes" id="UP000254425">
    <property type="component" value="Chromosome"/>
</dbReference>
<organism evidence="9 10">
    <name type="scientific">Streptomyces armeniacus</name>
    <dbReference type="NCBI Taxonomy" id="83291"/>
    <lineage>
        <taxon>Bacteria</taxon>
        <taxon>Bacillati</taxon>
        <taxon>Actinomycetota</taxon>
        <taxon>Actinomycetes</taxon>
        <taxon>Kitasatosporales</taxon>
        <taxon>Streptomycetaceae</taxon>
        <taxon>Streptomyces</taxon>
    </lineage>
</organism>
<evidence type="ECO:0000256" key="2">
    <source>
        <dbReference type="ARBA" id="ARBA00022553"/>
    </source>
</evidence>
<dbReference type="SUPFAM" id="SSF47336">
    <property type="entry name" value="ACP-like"/>
    <property type="match status" value="1"/>
</dbReference>
<dbReference type="InterPro" id="IPR042104">
    <property type="entry name" value="PKS_dehydratase_sf"/>
</dbReference>
<dbReference type="EMBL" id="CP031320">
    <property type="protein sequence ID" value="AXK35460.1"/>
    <property type="molecule type" value="Genomic_DNA"/>
</dbReference>
<dbReference type="GO" id="GO:0006633">
    <property type="term" value="P:fatty acid biosynthetic process"/>
    <property type="evidence" value="ECO:0007669"/>
    <property type="project" value="TreeGrafter"/>
</dbReference>
<dbReference type="Gene3D" id="3.10.129.110">
    <property type="entry name" value="Polyketide synthase dehydratase"/>
    <property type="match status" value="1"/>
</dbReference>
<feature type="region of interest" description="C-terminal hotdog fold" evidence="5">
    <location>
        <begin position="209"/>
        <end position="372"/>
    </location>
</feature>
<dbReference type="InterPro" id="IPR049552">
    <property type="entry name" value="PKS_DH_N"/>
</dbReference>
<dbReference type="PROSITE" id="PS50075">
    <property type="entry name" value="CARRIER"/>
    <property type="match status" value="1"/>
</dbReference>
<dbReference type="PANTHER" id="PTHR43775:SF51">
    <property type="entry name" value="INACTIVE PHENOLPHTHIOCEROL SYNTHESIS POLYKETIDE SYNTHASE TYPE I PKS1-RELATED"/>
    <property type="match status" value="1"/>
</dbReference>
<evidence type="ECO:0000256" key="5">
    <source>
        <dbReference type="PROSITE-ProRule" id="PRU01363"/>
    </source>
</evidence>
<dbReference type="Pfam" id="PF14765">
    <property type="entry name" value="PS-DH"/>
    <property type="match status" value="1"/>
</dbReference>
<feature type="region of interest" description="N-terminal hotdog fold" evidence="5">
    <location>
        <begin position="44"/>
        <end position="170"/>
    </location>
</feature>
<proteinExistence type="predicted"/>
<feature type="domain" description="PKS/mFAS DH" evidence="8">
    <location>
        <begin position="44"/>
        <end position="372"/>
    </location>
</feature>
<dbReference type="Gene3D" id="3.40.50.720">
    <property type="entry name" value="NAD(P)-binding Rossmann-like Domain"/>
    <property type="match status" value="1"/>
</dbReference>
<reference evidence="9 10" key="1">
    <citation type="submission" date="2018-07" db="EMBL/GenBank/DDBJ databases">
        <title>Draft genome of the type strain Streptomyces armeniacus ATCC 15676.</title>
        <authorList>
            <person name="Labana P."/>
            <person name="Gosse J.T."/>
            <person name="Boddy C.N."/>
        </authorList>
    </citation>
    <scope>NUCLEOTIDE SEQUENCE [LARGE SCALE GENOMIC DNA]</scope>
    <source>
        <strain evidence="9 10">ATCC 15676</strain>
    </source>
</reference>
<evidence type="ECO:0000256" key="3">
    <source>
        <dbReference type="ARBA" id="ARBA00022679"/>
    </source>
</evidence>
<dbReference type="InterPro" id="IPR057326">
    <property type="entry name" value="KR_dom"/>
</dbReference>
<dbReference type="GO" id="GO:0017000">
    <property type="term" value="P:antibiotic biosynthetic process"/>
    <property type="evidence" value="ECO:0007669"/>
    <property type="project" value="UniProtKB-ARBA"/>
</dbReference>
<dbReference type="PANTHER" id="PTHR43775">
    <property type="entry name" value="FATTY ACID SYNTHASE"/>
    <property type="match status" value="1"/>
</dbReference>
<evidence type="ECO:0000313" key="10">
    <source>
        <dbReference type="Proteomes" id="UP000254425"/>
    </source>
</evidence>
<dbReference type="InterPro" id="IPR036736">
    <property type="entry name" value="ACP-like_sf"/>
</dbReference>
<dbReference type="InterPro" id="IPR009081">
    <property type="entry name" value="PP-bd_ACP"/>
</dbReference>
<evidence type="ECO:0000259" key="8">
    <source>
        <dbReference type="PROSITE" id="PS52019"/>
    </source>
</evidence>
<dbReference type="PROSITE" id="PS52019">
    <property type="entry name" value="PKS_MFAS_DH"/>
    <property type="match status" value="1"/>
</dbReference>
<dbReference type="GO" id="GO:0031177">
    <property type="term" value="F:phosphopantetheine binding"/>
    <property type="evidence" value="ECO:0007669"/>
    <property type="project" value="InterPro"/>
</dbReference>
<accession>A0A345XUZ4</accession>
<dbReference type="SUPFAM" id="SSF51735">
    <property type="entry name" value="NAD(P)-binding Rossmann-fold domains"/>
    <property type="match status" value="2"/>
</dbReference>
<keyword evidence="1" id="KW-0596">Phosphopantetheine</keyword>
<dbReference type="SMART" id="SM00822">
    <property type="entry name" value="PKS_KR"/>
    <property type="match status" value="1"/>
</dbReference>
<dbReference type="InterPro" id="IPR036291">
    <property type="entry name" value="NAD(P)-bd_dom_sf"/>
</dbReference>
<name>A0A345XUZ4_9ACTN</name>
<dbReference type="Pfam" id="PF00550">
    <property type="entry name" value="PP-binding"/>
    <property type="match status" value="1"/>
</dbReference>
<evidence type="ECO:0000313" key="9">
    <source>
        <dbReference type="EMBL" id="AXK35460.1"/>
    </source>
</evidence>
<evidence type="ECO:0000256" key="1">
    <source>
        <dbReference type="ARBA" id="ARBA00022450"/>
    </source>
</evidence>
<dbReference type="InterPro" id="IPR020806">
    <property type="entry name" value="PKS_PP-bd"/>
</dbReference>
<keyword evidence="2" id="KW-0597">Phosphoprotein</keyword>
<keyword evidence="10" id="KW-1185">Reference proteome</keyword>